<accession>A0A7X5V8K6</accession>
<dbReference type="SUPFAM" id="SSF50969">
    <property type="entry name" value="YVTN repeat-like/Quinoprotein amine dehydrogenase"/>
    <property type="match status" value="1"/>
</dbReference>
<dbReference type="Gene3D" id="3.40.50.200">
    <property type="entry name" value="Peptidase S8/S53 domain"/>
    <property type="match status" value="1"/>
</dbReference>
<dbReference type="RefSeq" id="WP_167206032.1">
    <property type="nucleotide sequence ID" value="NZ_JAASRO010000001.1"/>
</dbReference>
<name>A0A7X5V8K6_9ACTN</name>
<proteinExistence type="inferred from homology"/>
<dbReference type="InterPro" id="IPR023828">
    <property type="entry name" value="Peptidase_S8_Ser-AS"/>
</dbReference>
<keyword evidence="10" id="KW-1185">Reference proteome</keyword>
<evidence type="ECO:0000256" key="5">
    <source>
        <dbReference type="PROSITE-ProRule" id="PRU01240"/>
    </source>
</evidence>
<dbReference type="GO" id="GO:0006508">
    <property type="term" value="P:proteolysis"/>
    <property type="evidence" value="ECO:0007669"/>
    <property type="project" value="UniProtKB-KW"/>
</dbReference>
<comment type="caution">
    <text evidence="9">The sequence shown here is derived from an EMBL/GenBank/DDBJ whole genome shotgun (WGS) entry which is preliminary data.</text>
</comment>
<dbReference type="EMBL" id="JAASRO010000001">
    <property type="protein sequence ID" value="NIK56578.1"/>
    <property type="molecule type" value="Genomic_DNA"/>
</dbReference>
<evidence type="ECO:0000256" key="4">
    <source>
        <dbReference type="ARBA" id="ARBA00022825"/>
    </source>
</evidence>
<comment type="similarity">
    <text evidence="1 5">Belongs to the peptidase S8 family.</text>
</comment>
<feature type="compositionally biased region" description="Polar residues" evidence="6">
    <location>
        <begin position="294"/>
        <end position="305"/>
    </location>
</feature>
<dbReference type="PANTHER" id="PTHR43806:SF11">
    <property type="entry name" value="CEREVISIN-RELATED"/>
    <property type="match status" value="1"/>
</dbReference>
<keyword evidence="3 5" id="KW-0378">Hydrolase</keyword>
<dbReference type="InterPro" id="IPR000209">
    <property type="entry name" value="Peptidase_S8/S53_dom"/>
</dbReference>
<dbReference type="GO" id="GO:0004252">
    <property type="term" value="F:serine-type endopeptidase activity"/>
    <property type="evidence" value="ECO:0007669"/>
    <property type="project" value="UniProtKB-UniRule"/>
</dbReference>
<evidence type="ECO:0000313" key="10">
    <source>
        <dbReference type="Proteomes" id="UP000555407"/>
    </source>
</evidence>
<dbReference type="InterPro" id="IPR036852">
    <property type="entry name" value="Peptidase_S8/S53_dom_sf"/>
</dbReference>
<feature type="signal peptide" evidence="7">
    <location>
        <begin position="1"/>
        <end position="15"/>
    </location>
</feature>
<dbReference type="PROSITE" id="PS00138">
    <property type="entry name" value="SUBTILASE_SER"/>
    <property type="match status" value="1"/>
</dbReference>
<dbReference type="Gene3D" id="2.60.40.1120">
    <property type="entry name" value="Carboxypeptidase-like, regulatory domain"/>
    <property type="match status" value="3"/>
</dbReference>
<evidence type="ECO:0000259" key="8">
    <source>
        <dbReference type="Pfam" id="PF00082"/>
    </source>
</evidence>
<reference evidence="9 10" key="1">
    <citation type="submission" date="2020-03" db="EMBL/GenBank/DDBJ databases">
        <title>Sequencing the genomes of 1000 actinobacteria strains.</title>
        <authorList>
            <person name="Klenk H.-P."/>
        </authorList>
    </citation>
    <scope>NUCLEOTIDE SEQUENCE [LARGE SCALE GENOMIC DNA]</scope>
    <source>
        <strain evidence="9 10">DSM 45490</strain>
    </source>
</reference>
<evidence type="ECO:0000313" key="9">
    <source>
        <dbReference type="EMBL" id="NIK56578.1"/>
    </source>
</evidence>
<dbReference type="SUPFAM" id="SSF49464">
    <property type="entry name" value="Carboxypeptidase regulatory domain-like"/>
    <property type="match status" value="3"/>
</dbReference>
<keyword evidence="4 5" id="KW-0720">Serine protease</keyword>
<dbReference type="SUPFAM" id="SSF52743">
    <property type="entry name" value="Subtilisin-like"/>
    <property type="match status" value="1"/>
</dbReference>
<organism evidence="9 10">
    <name type="scientific">Kribbella shirazensis</name>
    <dbReference type="NCBI Taxonomy" id="1105143"/>
    <lineage>
        <taxon>Bacteria</taxon>
        <taxon>Bacillati</taxon>
        <taxon>Actinomycetota</taxon>
        <taxon>Actinomycetes</taxon>
        <taxon>Propionibacteriales</taxon>
        <taxon>Kribbellaceae</taxon>
        <taxon>Kribbella</taxon>
    </lineage>
</organism>
<feature type="domain" description="Peptidase S8/S53" evidence="8">
    <location>
        <begin position="175"/>
        <end position="454"/>
    </location>
</feature>
<dbReference type="InterPro" id="IPR015500">
    <property type="entry name" value="Peptidase_S8_subtilisin-rel"/>
</dbReference>
<sequence length="1289" mass="135555">MALTAAMAGVPSATAASGTGPAPAPARPEKIAPALQKKFAADSTEPQDFWITFGPAADISAAAGIADWTERGRYVVDRLTQASKTAQAAARAILDKAHADYTSYWVSNAIRVRHGDYALAQKLTGAPEVRALVAPASYHQAEPVRTTAAAEAAGPEWGVRDIKADQVWEKYGVRGDGIVIASIDSGTELSHPALVNQYRGTNPDGTFSNDYNWLDTSGASQFPADRQGHGTHTMGTMVGDDGGPNQVGVAPGARWIEANGCCASDETLLRASQWMLAPTKQDGSAPDPSKRPNIVNNSWGSTEPSNDPFLEDIQQAWAASGIFGVWSNGNEGPECNTAGTPGSRTLNYAVGAYSESGAIADFSSRGPGQDGDIKPNLAAPGDLVRSSYLDGRYALMSGTSMAAPHVSGAVALLLSAHPELIGDVARIRQLLDQTARDVDDTRCGGTAADNSVYGEGRLDALALVEAVDSGASGAITGKVTNSVGTPLAGAVVALSGAAGQRSARTDAEGNYSVASVPAGSYQATVTLFGYRTGTATIAVAAGQTTATDVRLADTEGFTISGAIADQLSGAPLAGTVTVLGTKYSATAGANGRFAVTGVPGPRSYTLKIDDGGRCAVPVYRTVQVTGDVTLPAVELGRRTDQPMAADGWWGGSFGYSCRLEPVEWIAGDQEVTKPEGYDSTAVKLPFRFSYFGKTYDTAYMSPAGLAQVGFWTVPFDGTNYPYEKFGHHTMNYGLSPLLGPRYDDGGARLFTRTAGTAPNRTFTMEFRDYAIFGQDVHFSYQVTLHERGDIVFAYRGLDAEDPQQAGSQTAVKLTDHSPDGRAAYRTAFTYSDMEPVLNSDRQIHFDLPSNGFVNGQVVDDATGEPVPNANVDLRDQNGWLTQRVSTDAGGGYRVQLMTGRQYTVSVLARPGYDAAPAQAVRLATDRQELTLRTELSSGSIGVPDAVTPKPGKPVEIALRNNGDVPLDWQARLSVPQPPGAAPGTEISKFLSGGLPTAVEEIDGQYWVADLLGQNIVQVTASGAPTGAVVPLDAIADAVGAGDQLTVVTDLAWVPDRSLLCMTTYRVTTAIACVDPRQPSRVSVLPTGYRSDVQLVGLTYDAGQDRFITVAQSQQGGFQSQIRRLAGFGHTDPGEVLGTCMYPRQAAGLAFNPAARSLWAHTRDFGDGLGHNLSVYRQLDPETCAEQSSLPVPEYSVQGVPGTSVDIDAQGNLVTTFPGGVVITVATSDPVLPKPRWASLPQDAGTLAPRGKASLPVNVSWPEGVSQLTLTIRGNGGAEPVRTVTLHRPH</sequence>
<feature type="chain" id="PRO_5038379184" evidence="7">
    <location>
        <begin position="16"/>
        <end position="1289"/>
    </location>
</feature>
<dbReference type="Pfam" id="PF13620">
    <property type="entry name" value="CarboxypepD_reg"/>
    <property type="match status" value="2"/>
</dbReference>
<feature type="active site" description="Charge relay system" evidence="5">
    <location>
        <position position="184"/>
    </location>
</feature>
<evidence type="ECO:0000256" key="7">
    <source>
        <dbReference type="SAM" id="SignalP"/>
    </source>
</evidence>
<dbReference type="InterPro" id="IPR050131">
    <property type="entry name" value="Peptidase_S8_subtilisin-like"/>
</dbReference>
<dbReference type="Proteomes" id="UP000555407">
    <property type="component" value="Unassembled WGS sequence"/>
</dbReference>
<gene>
    <name evidence="9" type="ORF">BJY22_002295</name>
</gene>
<evidence type="ECO:0000256" key="1">
    <source>
        <dbReference type="ARBA" id="ARBA00011073"/>
    </source>
</evidence>
<dbReference type="InterPro" id="IPR008969">
    <property type="entry name" value="CarboxyPept-like_regulatory"/>
</dbReference>
<dbReference type="PANTHER" id="PTHR43806">
    <property type="entry name" value="PEPTIDASE S8"/>
    <property type="match status" value="1"/>
</dbReference>
<feature type="region of interest" description="Disordered" evidence="6">
    <location>
        <begin position="279"/>
        <end position="308"/>
    </location>
</feature>
<evidence type="ECO:0000256" key="6">
    <source>
        <dbReference type="SAM" id="MobiDB-lite"/>
    </source>
</evidence>
<feature type="active site" description="Charge relay system" evidence="5">
    <location>
        <position position="229"/>
    </location>
</feature>
<dbReference type="PROSITE" id="PS51892">
    <property type="entry name" value="SUBTILASE"/>
    <property type="match status" value="1"/>
</dbReference>
<dbReference type="Pfam" id="PF00082">
    <property type="entry name" value="Peptidase_S8"/>
    <property type="match status" value="1"/>
</dbReference>
<feature type="active site" description="Charge relay system" evidence="5">
    <location>
        <position position="400"/>
    </location>
</feature>
<evidence type="ECO:0000256" key="3">
    <source>
        <dbReference type="ARBA" id="ARBA00022801"/>
    </source>
</evidence>
<dbReference type="PRINTS" id="PR00723">
    <property type="entry name" value="SUBTILISIN"/>
</dbReference>
<protein>
    <submittedName>
        <fullName evidence="9">Subtilisin family serine protease</fullName>
    </submittedName>
</protein>
<dbReference type="InterPro" id="IPR011044">
    <property type="entry name" value="Quino_amine_DH_bsu"/>
</dbReference>
<keyword evidence="7" id="KW-0732">Signal</keyword>
<keyword evidence="2 5" id="KW-0645">Protease</keyword>
<evidence type="ECO:0000256" key="2">
    <source>
        <dbReference type="ARBA" id="ARBA00022670"/>
    </source>
</evidence>